<dbReference type="Gene3D" id="2.60.40.1260">
    <property type="entry name" value="Lamin Tail domain"/>
    <property type="match status" value="1"/>
</dbReference>
<sequence>MRKRLLVSAALAASAVALPSAAQPAAAATPSIQIIKIYYDSPGSDRGGNTSINGEYVVIKNTTRRTIDLADWTLRDPNFRYTFGDVTLRAGKTLTIRSGQGSDGASTVYWQRRWYVWNNDRDTAHVRNASGRLIDSCSYNSTRYDYKNCQ</sequence>
<dbReference type="EMBL" id="BMQD01000023">
    <property type="protein sequence ID" value="GGK91128.1"/>
    <property type="molecule type" value="Genomic_DNA"/>
</dbReference>
<evidence type="ECO:0000259" key="2">
    <source>
        <dbReference type="PROSITE" id="PS51841"/>
    </source>
</evidence>
<gene>
    <name evidence="3" type="ORF">GCM10010126_58190</name>
</gene>
<reference evidence="3" key="1">
    <citation type="journal article" date="2014" name="Int. J. Syst. Evol. Microbiol.">
        <title>Complete genome sequence of Corynebacterium casei LMG S-19264T (=DSM 44701T), isolated from a smear-ripened cheese.</title>
        <authorList>
            <consortium name="US DOE Joint Genome Institute (JGI-PGF)"/>
            <person name="Walter F."/>
            <person name="Albersmeier A."/>
            <person name="Kalinowski J."/>
            <person name="Ruckert C."/>
        </authorList>
    </citation>
    <scope>NUCLEOTIDE SEQUENCE</scope>
    <source>
        <strain evidence="3">JCM 3093</strain>
    </source>
</reference>
<evidence type="ECO:0000313" key="3">
    <source>
        <dbReference type="EMBL" id="GGK91128.1"/>
    </source>
</evidence>
<dbReference type="Pfam" id="PF00932">
    <property type="entry name" value="LTD"/>
    <property type="match status" value="1"/>
</dbReference>
<dbReference type="PROSITE" id="PS51841">
    <property type="entry name" value="LTD"/>
    <property type="match status" value="1"/>
</dbReference>
<feature type="domain" description="LTD" evidence="2">
    <location>
        <begin position="20"/>
        <end position="141"/>
    </location>
</feature>
<proteinExistence type="predicted"/>
<comment type="caution">
    <text evidence="3">The sequence shown here is derived from an EMBL/GenBank/DDBJ whole genome shotgun (WGS) entry which is preliminary data.</text>
</comment>
<evidence type="ECO:0000313" key="4">
    <source>
        <dbReference type="Proteomes" id="UP000627984"/>
    </source>
</evidence>
<dbReference type="InterPro" id="IPR036415">
    <property type="entry name" value="Lamin_tail_dom_sf"/>
</dbReference>
<keyword evidence="1" id="KW-0732">Signal</keyword>
<dbReference type="Proteomes" id="UP000627984">
    <property type="component" value="Unassembled WGS sequence"/>
</dbReference>
<evidence type="ECO:0000256" key="1">
    <source>
        <dbReference type="SAM" id="SignalP"/>
    </source>
</evidence>
<dbReference type="AlphaFoldDB" id="A0AA37BME0"/>
<dbReference type="SUPFAM" id="SSF74853">
    <property type="entry name" value="Lamin A/C globular tail domain"/>
    <property type="match status" value="1"/>
</dbReference>
<reference evidence="3" key="2">
    <citation type="submission" date="2022-09" db="EMBL/GenBank/DDBJ databases">
        <authorList>
            <person name="Sun Q."/>
            <person name="Ohkuma M."/>
        </authorList>
    </citation>
    <scope>NUCLEOTIDE SEQUENCE</scope>
    <source>
        <strain evidence="3">JCM 3093</strain>
    </source>
</reference>
<dbReference type="RefSeq" id="WP_191897616.1">
    <property type="nucleotide sequence ID" value="NZ_BMQD01000023.1"/>
</dbReference>
<name>A0AA37BME0_9ACTN</name>
<organism evidence="3 4">
    <name type="scientific">Planomonospora parontospora</name>
    <dbReference type="NCBI Taxonomy" id="58119"/>
    <lineage>
        <taxon>Bacteria</taxon>
        <taxon>Bacillati</taxon>
        <taxon>Actinomycetota</taxon>
        <taxon>Actinomycetes</taxon>
        <taxon>Streptosporangiales</taxon>
        <taxon>Streptosporangiaceae</taxon>
        <taxon>Planomonospora</taxon>
    </lineage>
</organism>
<feature type="chain" id="PRO_5041249033" description="LTD domain-containing protein" evidence="1">
    <location>
        <begin position="23"/>
        <end position="150"/>
    </location>
</feature>
<protein>
    <recommendedName>
        <fullName evidence="2">LTD domain-containing protein</fullName>
    </recommendedName>
</protein>
<dbReference type="InterPro" id="IPR001322">
    <property type="entry name" value="Lamin_tail_dom"/>
</dbReference>
<feature type="signal peptide" evidence="1">
    <location>
        <begin position="1"/>
        <end position="22"/>
    </location>
</feature>
<accession>A0AA37BME0</accession>